<evidence type="ECO:0000256" key="4">
    <source>
        <dbReference type="ARBA" id="ARBA00022692"/>
    </source>
</evidence>
<evidence type="ECO:0000256" key="3">
    <source>
        <dbReference type="ARBA" id="ARBA00022448"/>
    </source>
</evidence>
<organism evidence="11 13">
    <name type="scientific">Nocardioides aromaticivorans</name>
    <dbReference type="NCBI Taxonomy" id="200618"/>
    <lineage>
        <taxon>Bacteria</taxon>
        <taxon>Bacillati</taxon>
        <taxon>Actinomycetota</taxon>
        <taxon>Actinomycetes</taxon>
        <taxon>Propionibacteriales</taxon>
        <taxon>Nocardioidaceae</taxon>
        <taxon>Nocardioides</taxon>
    </lineage>
</organism>
<dbReference type="AlphaFoldDB" id="A0A7Z0CJS5"/>
<dbReference type="GO" id="GO:0005886">
    <property type="term" value="C:plasma membrane"/>
    <property type="evidence" value="ECO:0007669"/>
    <property type="project" value="UniProtKB-SubCell"/>
</dbReference>
<dbReference type="InterPro" id="IPR001905">
    <property type="entry name" value="Ammonium_transpt"/>
</dbReference>
<dbReference type="SUPFAM" id="SSF111352">
    <property type="entry name" value="Ammonium transporter"/>
    <property type="match status" value="1"/>
</dbReference>
<feature type="transmembrane region" description="Helical" evidence="9">
    <location>
        <begin position="299"/>
        <end position="322"/>
    </location>
</feature>
<evidence type="ECO:0000313" key="13">
    <source>
        <dbReference type="Proteomes" id="UP000562045"/>
    </source>
</evidence>
<feature type="transmembrane region" description="Helical" evidence="9">
    <location>
        <begin position="22"/>
        <end position="42"/>
    </location>
</feature>
<feature type="transmembrane region" description="Helical" evidence="9">
    <location>
        <begin position="276"/>
        <end position="293"/>
    </location>
</feature>
<feature type="transmembrane region" description="Helical" evidence="9">
    <location>
        <begin position="106"/>
        <end position="129"/>
    </location>
</feature>
<evidence type="ECO:0000313" key="11">
    <source>
        <dbReference type="EMBL" id="NYI43364.1"/>
    </source>
</evidence>
<keyword evidence="3 9" id="KW-0813">Transport</keyword>
<dbReference type="PANTHER" id="PTHR43029">
    <property type="entry name" value="AMMONIUM TRANSPORTER MEP2"/>
    <property type="match status" value="1"/>
</dbReference>
<dbReference type="NCBIfam" id="TIGR00836">
    <property type="entry name" value="amt"/>
    <property type="match status" value="1"/>
</dbReference>
<keyword evidence="7 9" id="KW-0924">Ammonia transport</keyword>
<evidence type="ECO:0000256" key="1">
    <source>
        <dbReference type="ARBA" id="ARBA00004141"/>
    </source>
</evidence>
<evidence type="ECO:0000256" key="9">
    <source>
        <dbReference type="RuleBase" id="RU362002"/>
    </source>
</evidence>
<feature type="transmembrane region" description="Helical" evidence="9">
    <location>
        <begin position="54"/>
        <end position="77"/>
    </location>
</feature>
<dbReference type="InterPro" id="IPR018047">
    <property type="entry name" value="Ammonium_transpt_CS"/>
</dbReference>
<dbReference type="RefSeq" id="WP_179647574.1">
    <property type="nucleotide sequence ID" value="NZ_CP022295.1"/>
</dbReference>
<evidence type="ECO:0000256" key="6">
    <source>
        <dbReference type="ARBA" id="ARBA00023136"/>
    </source>
</evidence>
<keyword evidence="5 9" id="KW-1133">Transmembrane helix</keyword>
<evidence type="ECO:0000256" key="8">
    <source>
        <dbReference type="ARBA" id="ARBA00050025"/>
    </source>
</evidence>
<feature type="transmembrane region" description="Helical" evidence="9">
    <location>
        <begin position="248"/>
        <end position="269"/>
    </location>
</feature>
<evidence type="ECO:0000259" key="10">
    <source>
        <dbReference type="Pfam" id="PF00909"/>
    </source>
</evidence>
<evidence type="ECO:0000313" key="14">
    <source>
        <dbReference type="Proteomes" id="UP000662818"/>
    </source>
</evidence>
<evidence type="ECO:0000256" key="7">
    <source>
        <dbReference type="ARBA" id="ARBA00023177"/>
    </source>
</evidence>
<comment type="subcellular location">
    <subcellularLocation>
        <location evidence="9">Cell membrane</location>
        <topology evidence="9">Multi-pass membrane protein</topology>
    </subcellularLocation>
    <subcellularLocation>
        <location evidence="1">Membrane</location>
        <topology evidence="1">Multi-pass membrane protein</topology>
    </subcellularLocation>
</comment>
<dbReference type="EMBL" id="JACBZM010000001">
    <property type="protein sequence ID" value="NYI43364.1"/>
    <property type="molecule type" value="Genomic_DNA"/>
</dbReference>
<feature type="domain" description="Ammonium transporter AmtB-like" evidence="10">
    <location>
        <begin position="22"/>
        <end position="424"/>
    </location>
</feature>
<keyword evidence="14" id="KW-1185">Reference proteome</keyword>
<protein>
    <recommendedName>
        <fullName evidence="8 9">Ammonium transporter</fullName>
    </recommendedName>
</protein>
<proteinExistence type="inferred from homology"/>
<dbReference type="Proteomes" id="UP000562045">
    <property type="component" value="Unassembled WGS sequence"/>
</dbReference>
<reference evidence="11 13" key="2">
    <citation type="submission" date="2020-07" db="EMBL/GenBank/DDBJ databases">
        <title>Sequencing the genomes of 1000 actinobacteria strains.</title>
        <authorList>
            <person name="Klenk H.-P."/>
        </authorList>
    </citation>
    <scope>NUCLEOTIDE SEQUENCE [LARGE SCALE GENOMIC DNA]</scope>
    <source>
        <strain evidence="11 13">DSM 15131</strain>
    </source>
</reference>
<evidence type="ECO:0000313" key="12">
    <source>
        <dbReference type="EMBL" id="QSR27348.1"/>
    </source>
</evidence>
<keyword evidence="6 9" id="KW-0472">Membrane</keyword>
<feature type="transmembrane region" description="Helical" evidence="9">
    <location>
        <begin position="334"/>
        <end position="355"/>
    </location>
</feature>
<dbReference type="Gene3D" id="1.10.3430.10">
    <property type="entry name" value="Ammonium transporter AmtB like domains"/>
    <property type="match status" value="1"/>
</dbReference>
<reference evidence="12 14" key="1">
    <citation type="submission" date="2017-06" db="EMBL/GenBank/DDBJ databases">
        <title>Complete Genome Sequence of the Soil Carbazole-Degrading Bacterium Nocardioides aromaticivorans IC177.</title>
        <authorList>
            <person name="Vejarano F."/>
            <person name="Suzuki-Minakuchi C."/>
            <person name="Ohtsubo Y."/>
            <person name="Tsuda M."/>
            <person name="Okada K."/>
            <person name="Nojiri H."/>
        </authorList>
    </citation>
    <scope>NUCLEOTIDE SEQUENCE [LARGE SCALE GENOMIC DNA]</scope>
    <source>
        <strain evidence="12 14">IC177</strain>
    </source>
</reference>
<feature type="transmembrane region" description="Helical" evidence="9">
    <location>
        <begin position="216"/>
        <end position="236"/>
    </location>
</feature>
<name>A0A7Z0CJS5_9ACTN</name>
<sequence>MPELLQPQLAVAAADTAAGDTAWLLAAAALVLLMAPGLAFFYGGMVRSKSVLNMMMMVFGALAVVMVVWVLVGYSLAFGDDLGGGLVGDPTQFAGFKGMLEADPEASYPITLFAAFQGLFAVITVGLIAGAIADRTRFGTWLVFAGLWTVLVYAPVAHWIFDFSAGDHVGGWMANRLGALDFAGGTAVEINSGAAGLAAALVLGRRVGFGRDPMKPHNLTLVMVGAGLLWFGWFGFNAGSALAANNTAAIVFVNTLLAGCTGLLAWLAVERFRDGHATSFGAASGVVAGLVAITPSCGAVTPIGAMLVGVAAGAICALAVGLKYTFKYDDSLDVVGVHLVGGLVGTIIIGLLASSDVTSVDGLLYGGGADQLGKQLVAAGATLAFSFTMTALLVWVLEKTMGFRVDPEHEVAGVDLVIHAETAYDLHITGGARPHFGPGTGSMHS</sequence>
<feature type="transmembrane region" description="Helical" evidence="9">
    <location>
        <begin position="141"/>
        <end position="161"/>
    </location>
</feature>
<dbReference type="EMBL" id="CP022295">
    <property type="protein sequence ID" value="QSR27348.1"/>
    <property type="molecule type" value="Genomic_DNA"/>
</dbReference>
<evidence type="ECO:0000256" key="5">
    <source>
        <dbReference type="ARBA" id="ARBA00022989"/>
    </source>
</evidence>
<dbReference type="Pfam" id="PF00909">
    <property type="entry name" value="Ammonium_transp"/>
    <property type="match status" value="1"/>
</dbReference>
<dbReference type="InterPro" id="IPR029020">
    <property type="entry name" value="Ammonium/urea_transptr"/>
</dbReference>
<gene>
    <name evidence="11" type="ORF">BJ993_000444</name>
    <name evidence="12" type="ORF">CFH99_17135</name>
</gene>
<keyword evidence="4 9" id="KW-0812">Transmembrane</keyword>
<dbReference type="GO" id="GO:0008519">
    <property type="term" value="F:ammonium channel activity"/>
    <property type="evidence" value="ECO:0007669"/>
    <property type="project" value="InterPro"/>
</dbReference>
<accession>A0A7Z0CJS5</accession>
<dbReference type="Proteomes" id="UP000662818">
    <property type="component" value="Chromosome"/>
</dbReference>
<dbReference type="PROSITE" id="PS01219">
    <property type="entry name" value="AMMONIUM_TRANSP"/>
    <property type="match status" value="1"/>
</dbReference>
<dbReference type="PANTHER" id="PTHR43029:SF10">
    <property type="entry name" value="AMMONIUM TRANSPORTER MEP2"/>
    <property type="match status" value="1"/>
</dbReference>
<feature type="transmembrane region" description="Helical" evidence="9">
    <location>
        <begin position="375"/>
        <end position="397"/>
    </location>
</feature>
<evidence type="ECO:0000256" key="2">
    <source>
        <dbReference type="ARBA" id="ARBA00005887"/>
    </source>
</evidence>
<comment type="similarity">
    <text evidence="2 9">Belongs to the ammonia transporter channel (TC 1.A.11.2) family.</text>
</comment>
<dbReference type="InterPro" id="IPR024041">
    <property type="entry name" value="NH4_transpt_AmtB-like_dom"/>
</dbReference>
<feature type="transmembrane region" description="Helical" evidence="9">
    <location>
        <begin position="181"/>
        <end position="204"/>
    </location>
</feature>